<evidence type="ECO:0000313" key="3">
    <source>
        <dbReference type="Proteomes" id="UP000327013"/>
    </source>
</evidence>
<dbReference type="PRINTS" id="PR00081">
    <property type="entry name" value="GDHRDH"/>
</dbReference>
<keyword evidence="3" id="KW-1185">Reference proteome</keyword>
<dbReference type="InterPro" id="IPR020904">
    <property type="entry name" value="Sc_DH/Rdtase_CS"/>
</dbReference>
<evidence type="ECO:0000313" key="2">
    <source>
        <dbReference type="EMBL" id="KAE8038802.1"/>
    </source>
</evidence>
<dbReference type="Proteomes" id="UP000327013">
    <property type="component" value="Chromosome 4"/>
</dbReference>
<dbReference type="EMBL" id="CM017324">
    <property type="protein sequence ID" value="KAE8038802.1"/>
    <property type="molecule type" value="Genomic_DNA"/>
</dbReference>
<evidence type="ECO:0000256" key="1">
    <source>
        <dbReference type="ARBA" id="ARBA00006484"/>
    </source>
</evidence>
<reference evidence="2 3" key="1">
    <citation type="submission" date="2019-06" db="EMBL/GenBank/DDBJ databases">
        <title>A chromosomal-level reference genome of Carpinus fangiana (Coryloideae, Betulaceae).</title>
        <authorList>
            <person name="Yang X."/>
            <person name="Wang Z."/>
            <person name="Zhang L."/>
            <person name="Hao G."/>
            <person name="Liu J."/>
            <person name="Yang Y."/>
        </authorList>
    </citation>
    <scope>NUCLEOTIDE SEQUENCE [LARGE SCALE GENOMIC DNA]</scope>
    <source>
        <strain evidence="2">Cfa_2016G</strain>
        <tissue evidence="2">Leaf</tissue>
    </source>
</reference>
<dbReference type="Gene3D" id="3.40.50.720">
    <property type="entry name" value="NAD(P)-binding Rossmann-like Domain"/>
    <property type="match status" value="1"/>
</dbReference>
<dbReference type="PANTHER" id="PTHR42820">
    <property type="entry name" value="SHORT-CHAIN DEHYDROGENASE REDUCTASE"/>
    <property type="match status" value="1"/>
</dbReference>
<dbReference type="AlphaFoldDB" id="A0A660KQW3"/>
<name>A0A660KQW3_9ROSI</name>
<dbReference type="SUPFAM" id="SSF51735">
    <property type="entry name" value="NAD(P)-binding Rossmann-fold domains"/>
    <property type="match status" value="1"/>
</dbReference>
<sequence>MQMLALIAYLSDKPCRSVSVSELRPGLLLCFMLCHDLLNSTKLLDPPGDPSSSRIRSSANSVLFSPSGIGWPNSAKNSGRLALAFSYFQNASNSTSLLIIFIVWFPMTDSSSALRYNGLQGKVAIVTGGASGIGEATARLFAQHGTRMVVIADIQDQLGHQVATSIGVDKCSYIHCDVADEHQVKSLVESTVQRHGQLHIMFSNAGILSPSEQTVLDLDFSQFDPLFAINVRGMALCVKHAARAMVEGRVRGSIVCTGSVAASNGGKKRTDYCMSKHAVLGLVRSASVQLGVHGIRVNCVSPNALATPLTINALGKSVEEIEKTYETYARLKGSVLNVKDVADAVLFLTCNEFVSGLDLLVDGSFVGSTS</sequence>
<gene>
    <name evidence="2" type="ORF">FH972_011275</name>
</gene>
<dbReference type="Pfam" id="PF13561">
    <property type="entry name" value="adh_short_C2"/>
    <property type="match status" value="1"/>
</dbReference>
<protein>
    <submittedName>
        <fullName evidence="2">Uncharacterized protein</fullName>
    </submittedName>
</protein>
<proteinExistence type="inferred from homology"/>
<dbReference type="InterPro" id="IPR036291">
    <property type="entry name" value="NAD(P)-bd_dom_sf"/>
</dbReference>
<organism evidence="2 3">
    <name type="scientific">Carpinus fangiana</name>
    <dbReference type="NCBI Taxonomy" id="176857"/>
    <lineage>
        <taxon>Eukaryota</taxon>
        <taxon>Viridiplantae</taxon>
        <taxon>Streptophyta</taxon>
        <taxon>Embryophyta</taxon>
        <taxon>Tracheophyta</taxon>
        <taxon>Spermatophyta</taxon>
        <taxon>Magnoliopsida</taxon>
        <taxon>eudicotyledons</taxon>
        <taxon>Gunneridae</taxon>
        <taxon>Pentapetalae</taxon>
        <taxon>rosids</taxon>
        <taxon>fabids</taxon>
        <taxon>Fagales</taxon>
        <taxon>Betulaceae</taxon>
        <taxon>Carpinus</taxon>
    </lineage>
</organism>
<dbReference type="OrthoDB" id="294295at2759"/>
<dbReference type="PROSITE" id="PS00061">
    <property type="entry name" value="ADH_SHORT"/>
    <property type="match status" value="1"/>
</dbReference>
<dbReference type="InterPro" id="IPR002347">
    <property type="entry name" value="SDR_fam"/>
</dbReference>
<dbReference type="FunFam" id="3.40.50.720:FF:000084">
    <property type="entry name" value="Short-chain dehydrogenase reductase"/>
    <property type="match status" value="1"/>
</dbReference>
<comment type="similarity">
    <text evidence="1">Belongs to the short-chain dehydrogenases/reductases (SDR) family.</text>
</comment>
<dbReference type="PANTHER" id="PTHR42820:SF21">
    <property type="entry name" value="SHORT-CHAIN DEHYDROGENASE REDUCTASE 3B-LIKE"/>
    <property type="match status" value="1"/>
</dbReference>
<accession>A0A660KQW3</accession>